<dbReference type="GO" id="GO:0010038">
    <property type="term" value="P:response to metal ion"/>
    <property type="evidence" value="ECO:0007669"/>
    <property type="project" value="InterPro"/>
</dbReference>
<dbReference type="Gene3D" id="3.30.70.120">
    <property type="match status" value="1"/>
</dbReference>
<proteinExistence type="inferred from homology"/>
<name>A0A381ZCG5_9ZZZZ</name>
<dbReference type="PANTHER" id="PTHR23419">
    <property type="entry name" value="DIVALENT CATION TOLERANCE CUTA-RELATED"/>
    <property type="match status" value="1"/>
</dbReference>
<dbReference type="InterPro" id="IPR015867">
    <property type="entry name" value="N-reg_PII/ATP_PRibTrfase_C"/>
</dbReference>
<evidence type="ECO:0008006" key="3">
    <source>
        <dbReference type="Google" id="ProtNLM"/>
    </source>
</evidence>
<gene>
    <name evidence="2" type="ORF">METZ01_LOCUS139668</name>
</gene>
<evidence type="ECO:0000256" key="1">
    <source>
        <dbReference type="ARBA" id="ARBA00010169"/>
    </source>
</evidence>
<dbReference type="GO" id="GO:0005507">
    <property type="term" value="F:copper ion binding"/>
    <property type="evidence" value="ECO:0007669"/>
    <property type="project" value="TreeGrafter"/>
</dbReference>
<dbReference type="AlphaFoldDB" id="A0A381ZCG5"/>
<reference evidence="2" key="1">
    <citation type="submission" date="2018-05" db="EMBL/GenBank/DDBJ databases">
        <authorList>
            <person name="Lanie J.A."/>
            <person name="Ng W.-L."/>
            <person name="Kazmierczak K.M."/>
            <person name="Andrzejewski T.M."/>
            <person name="Davidsen T.M."/>
            <person name="Wayne K.J."/>
            <person name="Tettelin H."/>
            <person name="Glass J.I."/>
            <person name="Rusch D."/>
            <person name="Podicherti R."/>
            <person name="Tsui H.-C.T."/>
            <person name="Winkler M.E."/>
        </authorList>
    </citation>
    <scope>NUCLEOTIDE SEQUENCE</scope>
</reference>
<dbReference type="PANTHER" id="PTHR23419:SF8">
    <property type="entry name" value="FI09726P"/>
    <property type="match status" value="1"/>
</dbReference>
<dbReference type="Pfam" id="PF03091">
    <property type="entry name" value="CutA1"/>
    <property type="match status" value="1"/>
</dbReference>
<organism evidence="2">
    <name type="scientific">marine metagenome</name>
    <dbReference type="NCBI Taxonomy" id="408172"/>
    <lineage>
        <taxon>unclassified sequences</taxon>
        <taxon>metagenomes</taxon>
        <taxon>ecological metagenomes</taxon>
    </lineage>
</organism>
<dbReference type="InterPro" id="IPR004323">
    <property type="entry name" value="Ion_tolerance_CutA"/>
</dbReference>
<accession>A0A381ZCG5</accession>
<comment type="similarity">
    <text evidence="1">Belongs to the CutA family.</text>
</comment>
<evidence type="ECO:0000313" key="2">
    <source>
        <dbReference type="EMBL" id="SVA86814.1"/>
    </source>
</evidence>
<dbReference type="SUPFAM" id="SSF54913">
    <property type="entry name" value="GlnB-like"/>
    <property type="match status" value="1"/>
</dbReference>
<protein>
    <recommendedName>
        <fullName evidence="3">Divalent-cation tolerance protein CutA</fullName>
    </recommendedName>
</protein>
<dbReference type="EMBL" id="UINC01020745">
    <property type="protein sequence ID" value="SVA86814.1"/>
    <property type="molecule type" value="Genomic_DNA"/>
</dbReference>
<dbReference type="InterPro" id="IPR011322">
    <property type="entry name" value="N-reg_PII-like_a/b"/>
</dbReference>
<sequence>MKGIKFFYITCPKKKEAFKIAAFLVKKKLVACANIIQNVDSIFTWKGKVTKAKEILIVGKTMNKNVQKIIKSVKKLHSYEVPCVIFFDIKGGN</sequence>
<feature type="non-terminal residue" evidence="2">
    <location>
        <position position="93"/>
    </location>
</feature>